<dbReference type="Gene3D" id="3.20.20.140">
    <property type="entry name" value="Metal-dependent hydrolases"/>
    <property type="match status" value="1"/>
</dbReference>
<dbReference type="InterPro" id="IPR006680">
    <property type="entry name" value="Amidohydro-rel"/>
</dbReference>
<dbReference type="PANTHER" id="PTHR43668:SF2">
    <property type="entry name" value="ALLANTOINASE"/>
    <property type="match status" value="1"/>
</dbReference>
<dbReference type="InterPro" id="IPR032466">
    <property type="entry name" value="Metal_Hydrolase"/>
</dbReference>
<dbReference type="PANTHER" id="PTHR43668">
    <property type="entry name" value="ALLANTOINASE"/>
    <property type="match status" value="1"/>
</dbReference>
<dbReference type="InterPro" id="IPR011059">
    <property type="entry name" value="Metal-dep_hydrolase_composite"/>
</dbReference>
<proteinExistence type="predicted"/>
<dbReference type="Proteomes" id="UP000230161">
    <property type="component" value="Unassembled WGS sequence"/>
</dbReference>
<gene>
    <name evidence="3" type="ORF">CLV54_0393</name>
</gene>
<evidence type="ECO:0000313" key="3">
    <source>
        <dbReference type="EMBL" id="PJJ65361.1"/>
    </source>
</evidence>
<dbReference type="Pfam" id="PF01979">
    <property type="entry name" value="Amidohydro_1"/>
    <property type="match status" value="1"/>
</dbReference>
<keyword evidence="4" id="KW-1185">Reference proteome</keyword>
<comment type="caution">
    <text evidence="3">The sequence shown here is derived from an EMBL/GenBank/DDBJ whole genome shotgun (WGS) entry which is preliminary data.</text>
</comment>
<feature type="region of interest" description="Disordered" evidence="1">
    <location>
        <begin position="303"/>
        <end position="326"/>
    </location>
</feature>
<feature type="domain" description="Amidohydrolase-related" evidence="2">
    <location>
        <begin position="47"/>
        <end position="425"/>
    </location>
</feature>
<protein>
    <submittedName>
        <fullName evidence="3">Dihydropyrimidinase</fullName>
    </submittedName>
</protein>
<dbReference type="Gene3D" id="2.30.40.10">
    <property type="entry name" value="Urease, subunit C, domain 1"/>
    <property type="match status" value="1"/>
</dbReference>
<dbReference type="GO" id="GO:0005737">
    <property type="term" value="C:cytoplasm"/>
    <property type="evidence" value="ECO:0007669"/>
    <property type="project" value="TreeGrafter"/>
</dbReference>
<accession>A0A2M9C4A1</accession>
<evidence type="ECO:0000313" key="4">
    <source>
        <dbReference type="Proteomes" id="UP000230161"/>
    </source>
</evidence>
<reference evidence="3 4" key="1">
    <citation type="submission" date="2017-11" db="EMBL/GenBank/DDBJ databases">
        <title>Genomic Encyclopedia of Archaeal and Bacterial Type Strains, Phase II (KMG-II): From Individual Species to Whole Genera.</title>
        <authorList>
            <person name="Goeker M."/>
        </authorList>
    </citation>
    <scope>NUCLEOTIDE SEQUENCE [LARGE SCALE GENOMIC DNA]</scope>
    <source>
        <strain evidence="3 4">DSM 25625</strain>
    </source>
</reference>
<dbReference type="SUPFAM" id="SSF51556">
    <property type="entry name" value="Metallo-dependent hydrolases"/>
    <property type="match status" value="1"/>
</dbReference>
<dbReference type="SUPFAM" id="SSF51338">
    <property type="entry name" value="Composite domain of metallo-dependent hydrolases"/>
    <property type="match status" value="1"/>
</dbReference>
<evidence type="ECO:0000256" key="1">
    <source>
        <dbReference type="SAM" id="MobiDB-lite"/>
    </source>
</evidence>
<dbReference type="GO" id="GO:0004038">
    <property type="term" value="F:allantoinase activity"/>
    <property type="evidence" value="ECO:0007669"/>
    <property type="project" value="TreeGrafter"/>
</dbReference>
<dbReference type="InterPro" id="IPR050138">
    <property type="entry name" value="DHOase/Allantoinase_Hydrolase"/>
</dbReference>
<dbReference type="AlphaFoldDB" id="A0A2M9C4A1"/>
<dbReference type="GO" id="GO:0006145">
    <property type="term" value="P:purine nucleobase catabolic process"/>
    <property type="evidence" value="ECO:0007669"/>
    <property type="project" value="TreeGrafter"/>
</dbReference>
<feature type="compositionally biased region" description="Polar residues" evidence="1">
    <location>
        <begin position="303"/>
        <end position="316"/>
    </location>
</feature>
<organism evidence="3 4">
    <name type="scientific">Compostimonas suwonensis</name>
    <dbReference type="NCBI Taxonomy" id="1048394"/>
    <lineage>
        <taxon>Bacteria</taxon>
        <taxon>Bacillati</taxon>
        <taxon>Actinomycetota</taxon>
        <taxon>Actinomycetes</taxon>
        <taxon>Micrococcales</taxon>
        <taxon>Microbacteriaceae</taxon>
        <taxon>Compostimonas</taxon>
    </lineage>
</organism>
<evidence type="ECO:0000259" key="2">
    <source>
        <dbReference type="Pfam" id="PF01979"/>
    </source>
</evidence>
<dbReference type="EMBL" id="PGFB01000001">
    <property type="protein sequence ID" value="PJJ65361.1"/>
    <property type="molecule type" value="Genomic_DNA"/>
</dbReference>
<name>A0A2M9C4A1_9MICO</name>
<sequence length="450" mass="47579">MVRGGRVLLDSGDLVAADVGIQGGRIVALGVDLVDEADEVVDARGRFVLPGAVDPHVHFGNTMPFADEMALDTGSALLGGVTTIGCFLRSTVPYSPELGALVAAVRERSQVDVFFHLQVFGQEQIDDLETCAREFGIDSFKFYLSGIPGIVGSVDEATLLAGMREARRISSSAVVAVHCENAALIAAARSGEARSDDEPALVAWERRHPALAEVVAIETAAALAQTAGVRLYVVHISSADGMAHVRELQRRGVDVVGETTSIYLAEQSDSPNGLLVKQAPPIRDAANRRALWQGVRDGTVSTIGTDNTARSLSSKNPDGGLDGSKPGLPMLGAHVAAVLHTGVHEQGLPLAEVWHRLSRGPAEVFGLYPRKGSTNLGADADLVLVDLDEHRVVDPAQLGSFADFSPLQGRTLRGWPTTTIKGGMVVAADGVLTGRARGAYLRRELSREGR</sequence>